<dbReference type="AlphaFoldDB" id="A0A8C9JQD2"/>
<proteinExistence type="predicted"/>
<name>A0A8C9JQD2_PANTA</name>
<organism evidence="1 2">
    <name type="scientific">Panthera tigris altaica</name>
    <name type="common">Siberian tiger</name>
    <dbReference type="NCBI Taxonomy" id="74533"/>
    <lineage>
        <taxon>Eukaryota</taxon>
        <taxon>Metazoa</taxon>
        <taxon>Chordata</taxon>
        <taxon>Craniata</taxon>
        <taxon>Vertebrata</taxon>
        <taxon>Euteleostomi</taxon>
        <taxon>Mammalia</taxon>
        <taxon>Eutheria</taxon>
        <taxon>Laurasiatheria</taxon>
        <taxon>Carnivora</taxon>
        <taxon>Feliformia</taxon>
        <taxon>Felidae</taxon>
        <taxon>Pantherinae</taxon>
        <taxon>Panthera</taxon>
    </lineage>
</organism>
<reference evidence="1" key="1">
    <citation type="submission" date="2025-08" db="UniProtKB">
        <authorList>
            <consortium name="Ensembl"/>
        </authorList>
    </citation>
    <scope>IDENTIFICATION</scope>
</reference>
<dbReference type="GeneTree" id="ENSGT00490000044430"/>
<gene>
    <name evidence="1" type="primary">SMIM17</name>
</gene>
<keyword evidence="2" id="KW-1185">Reference proteome</keyword>
<protein>
    <submittedName>
        <fullName evidence="1">Small integral membrane protein 17</fullName>
    </submittedName>
</protein>
<accession>A0A8C9JQD2</accession>
<evidence type="ECO:0000313" key="1">
    <source>
        <dbReference type="Ensembl" id="ENSPTIP00000010688.1"/>
    </source>
</evidence>
<sequence>MQSLRPEQIRGLLEPERAKTLLPRESRAWEKRATPTKDWVAVEVGATGCDGDEKGLCGVVKSSTTNDHSLGSVCPVFVPGFNRDAYDVSHLTIMVAIV</sequence>
<reference evidence="1" key="2">
    <citation type="submission" date="2025-09" db="UniProtKB">
        <authorList>
            <consortium name="Ensembl"/>
        </authorList>
    </citation>
    <scope>IDENTIFICATION</scope>
</reference>
<dbReference type="Proteomes" id="UP000675900">
    <property type="component" value="Unassembled WGS sequence"/>
</dbReference>
<dbReference type="Ensembl" id="ENSPTIT00000014657.1">
    <property type="protein sequence ID" value="ENSPTIP00000010688.1"/>
    <property type="gene ID" value="ENSPTIG00000011382.1"/>
</dbReference>
<evidence type="ECO:0000313" key="2">
    <source>
        <dbReference type="Proteomes" id="UP000675900"/>
    </source>
</evidence>